<dbReference type="Pfam" id="PF26002">
    <property type="entry name" value="Beta-barrel_AprE"/>
    <property type="match status" value="1"/>
</dbReference>
<feature type="region of interest" description="Disordered" evidence="10">
    <location>
        <begin position="398"/>
        <end position="419"/>
    </location>
</feature>
<dbReference type="InterPro" id="IPR058781">
    <property type="entry name" value="HH_AprE-like"/>
</dbReference>
<dbReference type="PANTHER" id="PTHR30386:SF27">
    <property type="entry name" value="MEMBRANE FUSION PROTEIN (MFP) FAMILY PROTEIN"/>
    <property type="match status" value="1"/>
</dbReference>
<evidence type="ECO:0000256" key="7">
    <source>
        <dbReference type="ARBA" id="ARBA00022989"/>
    </source>
</evidence>
<dbReference type="NCBIfam" id="TIGR01843">
    <property type="entry name" value="type_I_hlyD"/>
    <property type="match status" value="1"/>
</dbReference>
<evidence type="ECO:0000256" key="5">
    <source>
        <dbReference type="ARBA" id="ARBA00022519"/>
    </source>
</evidence>
<evidence type="ECO:0000256" key="6">
    <source>
        <dbReference type="ARBA" id="ARBA00022692"/>
    </source>
</evidence>
<keyword evidence="8 9" id="KW-0472">Membrane</keyword>
<feature type="transmembrane region" description="Helical" evidence="9">
    <location>
        <begin position="45"/>
        <end position="63"/>
    </location>
</feature>
<comment type="subcellular location">
    <subcellularLocation>
        <location evidence="1 9">Cell inner membrane</location>
        <topology evidence="1 9">Single-pass membrane protein</topology>
    </subcellularLocation>
</comment>
<evidence type="ECO:0000256" key="8">
    <source>
        <dbReference type="ARBA" id="ARBA00023136"/>
    </source>
</evidence>
<dbReference type="EMBL" id="VITY01000005">
    <property type="protein sequence ID" value="TWC00211.1"/>
    <property type="molecule type" value="Genomic_DNA"/>
</dbReference>
<evidence type="ECO:0000313" key="13">
    <source>
        <dbReference type="EMBL" id="TWC00211.1"/>
    </source>
</evidence>
<feature type="domain" description="AprE-like beta-barrel" evidence="12">
    <location>
        <begin position="349"/>
        <end position="400"/>
    </location>
</feature>
<dbReference type="InterPro" id="IPR058982">
    <property type="entry name" value="Beta-barrel_AprE"/>
</dbReference>
<dbReference type="PRINTS" id="PR01490">
    <property type="entry name" value="RTXTOXIND"/>
</dbReference>
<dbReference type="Pfam" id="PF25994">
    <property type="entry name" value="HH_AprE"/>
    <property type="match status" value="1"/>
</dbReference>
<evidence type="ECO:0000256" key="9">
    <source>
        <dbReference type="RuleBase" id="RU365093"/>
    </source>
</evidence>
<gene>
    <name evidence="13" type="ORF">FBZ93_1053</name>
</gene>
<sequence length="483" mass="52806">MRSFRRNDNVVQLPRPDIGTRRSQLEFLPAALEIMETPASPVGRAIGATIILFLIIALGWSIVGHIDIVAVASGKVVPTGRTKTVQPLETGIVTAILVKDGDQVAAGQVVMRLDQTVATAERNHVSHDLLVSKLDVARLAALRAGLERDADPLPYFSPPEEAPTAQISRTRAAMIEQASTQTNKLAAFDQQIAQKVAEGDEIAATIVKLEASMPFVQEEADVRQKAMAIEFGNKIAHLDAQIRLADQKNELVVQQRKAAENSAAGKSLERQREQAKSEYANKVLSDLADAEQKVAGFSEDLIRDEQKLEQQVLRAPVNGTVQQLAVHSVGGVVTPAQQVMMIVPADSHLEVEAMVPNRDIGFVSAGQEAQVKIDTFNFTKYGLLHGKVLTVSHDAIVRDKPQDRSNPTKSQTALTDSSEPQGQEFVYAAQISLDQTRLEVEGRMVDLTPGMAVTVEIKTGSRRVIEYLLSPLLRYKQESLRER</sequence>
<evidence type="ECO:0000259" key="11">
    <source>
        <dbReference type="Pfam" id="PF25994"/>
    </source>
</evidence>
<evidence type="ECO:0000256" key="2">
    <source>
        <dbReference type="ARBA" id="ARBA00009477"/>
    </source>
</evidence>
<name>A0A560M3E6_9BRAD</name>
<comment type="similarity">
    <text evidence="2 9">Belongs to the membrane fusion protein (MFP) (TC 8.A.1) family.</text>
</comment>
<keyword evidence="6 9" id="KW-0812">Transmembrane</keyword>
<reference evidence="13 14" key="1">
    <citation type="submission" date="2019-06" db="EMBL/GenBank/DDBJ databases">
        <title>Genomic Encyclopedia of Type Strains, Phase IV (KMG-V): Genome sequencing to study the core and pangenomes of soil and plant-associated prokaryotes.</title>
        <authorList>
            <person name="Whitman W."/>
        </authorList>
    </citation>
    <scope>NUCLEOTIDE SEQUENCE [LARGE SCALE GENOMIC DNA]</scope>
    <source>
        <strain evidence="13 14">BR 10355</strain>
    </source>
</reference>
<keyword evidence="5 9" id="KW-0997">Cell inner membrane</keyword>
<feature type="compositionally biased region" description="Polar residues" evidence="10">
    <location>
        <begin position="404"/>
        <end position="419"/>
    </location>
</feature>
<dbReference type="PROSITE" id="PS00543">
    <property type="entry name" value="HLYD_FAMILY"/>
    <property type="match status" value="1"/>
</dbReference>
<evidence type="ECO:0000256" key="1">
    <source>
        <dbReference type="ARBA" id="ARBA00004377"/>
    </source>
</evidence>
<evidence type="ECO:0000259" key="12">
    <source>
        <dbReference type="Pfam" id="PF26002"/>
    </source>
</evidence>
<feature type="domain" description="AprE-like long alpha-helical hairpin" evidence="11">
    <location>
        <begin position="119"/>
        <end position="304"/>
    </location>
</feature>
<proteinExistence type="inferred from homology"/>
<evidence type="ECO:0000256" key="10">
    <source>
        <dbReference type="SAM" id="MobiDB-lite"/>
    </source>
</evidence>
<protein>
    <recommendedName>
        <fullName evidence="9">Membrane fusion protein (MFP) family protein</fullName>
    </recommendedName>
</protein>
<organism evidence="13 14">
    <name type="scientific">Bradyrhizobium macuxiense</name>
    <dbReference type="NCBI Taxonomy" id="1755647"/>
    <lineage>
        <taxon>Bacteria</taxon>
        <taxon>Pseudomonadati</taxon>
        <taxon>Pseudomonadota</taxon>
        <taxon>Alphaproteobacteria</taxon>
        <taxon>Hyphomicrobiales</taxon>
        <taxon>Nitrobacteraceae</taxon>
        <taxon>Bradyrhizobium</taxon>
    </lineage>
</organism>
<dbReference type="Gene3D" id="2.40.30.170">
    <property type="match status" value="1"/>
</dbReference>
<evidence type="ECO:0000256" key="4">
    <source>
        <dbReference type="ARBA" id="ARBA00022475"/>
    </source>
</evidence>
<dbReference type="OrthoDB" id="9810980at2"/>
<dbReference type="Gene3D" id="2.40.50.100">
    <property type="match status" value="1"/>
</dbReference>
<keyword evidence="7 9" id="KW-1133">Transmembrane helix</keyword>
<keyword evidence="4 9" id="KW-1003">Cell membrane</keyword>
<dbReference type="PANTHER" id="PTHR30386">
    <property type="entry name" value="MEMBRANE FUSION SUBUNIT OF EMRAB-TOLC MULTIDRUG EFFLUX PUMP"/>
    <property type="match status" value="1"/>
</dbReference>
<dbReference type="Proteomes" id="UP000321304">
    <property type="component" value="Unassembled WGS sequence"/>
</dbReference>
<dbReference type="InterPro" id="IPR010129">
    <property type="entry name" value="T1SS_HlyD"/>
</dbReference>
<evidence type="ECO:0000313" key="14">
    <source>
        <dbReference type="Proteomes" id="UP000321304"/>
    </source>
</evidence>
<dbReference type="AlphaFoldDB" id="A0A560M3E6"/>
<keyword evidence="3 9" id="KW-0813">Transport</keyword>
<dbReference type="GO" id="GO:0009306">
    <property type="term" value="P:protein secretion"/>
    <property type="evidence" value="ECO:0007669"/>
    <property type="project" value="InterPro"/>
</dbReference>
<dbReference type="GO" id="GO:0005886">
    <property type="term" value="C:plasma membrane"/>
    <property type="evidence" value="ECO:0007669"/>
    <property type="project" value="UniProtKB-SubCell"/>
</dbReference>
<evidence type="ECO:0000256" key="3">
    <source>
        <dbReference type="ARBA" id="ARBA00022448"/>
    </source>
</evidence>
<comment type="caution">
    <text evidence="13">The sequence shown here is derived from an EMBL/GenBank/DDBJ whole genome shotgun (WGS) entry which is preliminary data.</text>
</comment>
<dbReference type="InterPro" id="IPR050739">
    <property type="entry name" value="MFP"/>
</dbReference>
<dbReference type="InterPro" id="IPR006144">
    <property type="entry name" value="Secretion_HlyD_CS"/>
</dbReference>
<accession>A0A560M3E6</accession>
<keyword evidence="14" id="KW-1185">Reference proteome</keyword>